<reference evidence="5" key="2">
    <citation type="submission" date="2022-06" db="UniProtKB">
        <authorList>
            <consortium name="EnsemblMetazoa"/>
        </authorList>
    </citation>
    <scope>IDENTIFICATION</scope>
</reference>
<dbReference type="PANTHER" id="PTHR23089">
    <property type="entry name" value="HISTIDINE TRIAD HIT PROTEIN"/>
    <property type="match status" value="1"/>
</dbReference>
<sequence>MKFVSTTQTLFSLFQRDFKFCKIYQQKQQWHTIMLRKMKSEVEKAQSAGRESDTIFGKIIRKEIPADIIMEDDDVLAFHDISPQAPVHFLVIPKKQIAMLQDVKNQDETLLGKLLVAAAKAACKLGLKDGYRVVINNGKHGCQSVYHLHLHVLGGRQLGWPPT</sequence>
<dbReference type="PRINTS" id="PR00332">
    <property type="entry name" value="HISTRIAD"/>
</dbReference>
<dbReference type="AlphaFoldDB" id="A0A8R1XTX8"/>
<dbReference type="Proteomes" id="UP000024404">
    <property type="component" value="Unassembled WGS sequence"/>
</dbReference>
<dbReference type="GO" id="GO:0003824">
    <property type="term" value="F:catalytic activity"/>
    <property type="evidence" value="ECO:0007669"/>
    <property type="project" value="InterPro"/>
</dbReference>
<dbReference type="PROSITE" id="PS00892">
    <property type="entry name" value="HIT_1"/>
    <property type="match status" value="1"/>
</dbReference>
<dbReference type="FunFam" id="3.30.428.10:FF:000005">
    <property type="entry name" value="Histidine triad nucleotide-binding protein 1"/>
    <property type="match status" value="1"/>
</dbReference>
<feature type="active site" description="Tele-AMP-histidine intermediate" evidence="1">
    <location>
        <position position="149"/>
    </location>
</feature>
<accession>A0A8R1XTX8</accession>
<evidence type="ECO:0000256" key="3">
    <source>
        <dbReference type="PROSITE-ProRule" id="PRU00464"/>
    </source>
</evidence>
<dbReference type="InterPro" id="IPR011146">
    <property type="entry name" value="HIT-like"/>
</dbReference>
<organism evidence="5 6">
    <name type="scientific">Onchocerca volvulus</name>
    <dbReference type="NCBI Taxonomy" id="6282"/>
    <lineage>
        <taxon>Eukaryota</taxon>
        <taxon>Metazoa</taxon>
        <taxon>Ecdysozoa</taxon>
        <taxon>Nematoda</taxon>
        <taxon>Chromadorea</taxon>
        <taxon>Rhabditida</taxon>
        <taxon>Spirurina</taxon>
        <taxon>Spiruromorpha</taxon>
        <taxon>Filarioidea</taxon>
        <taxon>Onchocercidae</taxon>
        <taxon>Onchocerca</taxon>
    </lineage>
</organism>
<dbReference type="SUPFAM" id="SSF54197">
    <property type="entry name" value="HIT-like"/>
    <property type="match status" value="1"/>
</dbReference>
<dbReference type="OMA" id="YRVVMNC"/>
<evidence type="ECO:0000256" key="2">
    <source>
        <dbReference type="PIRSR" id="PIRSR601310-3"/>
    </source>
</evidence>
<dbReference type="EnsemblMetazoa" id="OVOC36.1">
    <property type="protein sequence ID" value="OVOC36.1"/>
    <property type="gene ID" value="WBGene00236845"/>
</dbReference>
<evidence type="ECO:0000256" key="1">
    <source>
        <dbReference type="PIRSR" id="PIRSR601310-1"/>
    </source>
</evidence>
<dbReference type="EMBL" id="CMVM020000017">
    <property type="status" value="NOT_ANNOTATED_CDS"/>
    <property type="molecule type" value="Genomic_DNA"/>
</dbReference>
<dbReference type="Gene3D" id="3.30.428.10">
    <property type="entry name" value="HIT-like"/>
    <property type="match status" value="1"/>
</dbReference>
<evidence type="ECO:0000313" key="5">
    <source>
        <dbReference type="EnsemblMetazoa" id="OVOC36.1"/>
    </source>
</evidence>
<dbReference type="InterPro" id="IPR019808">
    <property type="entry name" value="Histidine_triad_CS"/>
</dbReference>
<keyword evidence="6" id="KW-1185">Reference proteome</keyword>
<reference evidence="6" key="1">
    <citation type="submission" date="2013-10" db="EMBL/GenBank/DDBJ databases">
        <title>Genome sequencing of Onchocerca volvulus.</title>
        <authorList>
            <person name="Cotton J."/>
            <person name="Tsai J."/>
            <person name="Stanley E."/>
            <person name="Tracey A."/>
            <person name="Holroyd N."/>
            <person name="Lustigman S."/>
            <person name="Berriman M."/>
        </authorList>
    </citation>
    <scope>NUCLEOTIDE SEQUENCE</scope>
</reference>
<evidence type="ECO:0000313" key="6">
    <source>
        <dbReference type="Proteomes" id="UP000024404"/>
    </source>
</evidence>
<evidence type="ECO:0000259" key="4">
    <source>
        <dbReference type="PROSITE" id="PS51084"/>
    </source>
</evidence>
<dbReference type="PROSITE" id="PS51084">
    <property type="entry name" value="HIT_2"/>
    <property type="match status" value="1"/>
</dbReference>
<dbReference type="InterPro" id="IPR036265">
    <property type="entry name" value="HIT-like_sf"/>
</dbReference>
<proteinExistence type="predicted"/>
<protein>
    <submittedName>
        <fullName evidence="5">HIT domain-containing protein</fullName>
    </submittedName>
</protein>
<feature type="short sequence motif" description="Histidine triad motif" evidence="2 3">
    <location>
        <begin position="147"/>
        <end position="151"/>
    </location>
</feature>
<name>A0A8R1XTX8_ONCVO</name>
<dbReference type="InterPro" id="IPR001310">
    <property type="entry name" value="Histidine_triad_HIT"/>
</dbReference>
<feature type="domain" description="HIT" evidence="4">
    <location>
        <begin position="55"/>
        <end position="163"/>
    </location>
</feature>
<dbReference type="CDD" id="cd01276">
    <property type="entry name" value="PKCI_related"/>
    <property type="match status" value="1"/>
</dbReference>
<dbReference type="Pfam" id="PF01230">
    <property type="entry name" value="HIT"/>
    <property type="match status" value="1"/>
</dbReference>